<keyword evidence="5" id="KW-0472">Membrane</keyword>
<dbReference type="EMBL" id="CP037940">
    <property type="protein sequence ID" value="QBO36066.1"/>
    <property type="molecule type" value="Genomic_DNA"/>
</dbReference>
<dbReference type="RefSeq" id="WP_133363144.1">
    <property type="nucleotide sequence ID" value="NZ_CP037940.1"/>
</dbReference>
<dbReference type="GO" id="GO:0008234">
    <property type="term" value="F:cysteine-type peptidase activity"/>
    <property type="evidence" value="ECO:0007669"/>
    <property type="project" value="UniProtKB-KW"/>
</dbReference>
<sequence length="235" mass="26445">MTKKKSTRFQKVLVNVVAIILVLVALVLIFNRQLSRMMIHSYQPTVSAKMLAENKNKQANYDFDKVNALDFQTVAKARLEHKSINAIGLLNIPSIGLNLPIANGLDNETLALAAGTLKPNQKMGQANYALASHHVVAKDILFGPLYWKSRPGQKIYLTDLKNVYEYTTYQRKFIPATDVKVVDDVPGKQIITLITCDDTGDKRLMVRGKFNKVYKYKDAPKEAIKGFTKSFKVLK</sequence>
<dbReference type="CDD" id="cd06165">
    <property type="entry name" value="Sortase_A"/>
    <property type="match status" value="1"/>
</dbReference>
<feature type="active site" description="Proton donor/acceptor" evidence="4">
    <location>
        <position position="133"/>
    </location>
</feature>
<dbReference type="Pfam" id="PF04203">
    <property type="entry name" value="Sortase"/>
    <property type="match status" value="1"/>
</dbReference>
<feature type="active site" description="Acyl-thioester intermediate" evidence="4">
    <location>
        <position position="196"/>
    </location>
</feature>
<dbReference type="SUPFAM" id="SSF63817">
    <property type="entry name" value="Sortase"/>
    <property type="match status" value="1"/>
</dbReference>
<dbReference type="InterPro" id="IPR023365">
    <property type="entry name" value="Sortase_dom-sf"/>
</dbReference>
<evidence type="ECO:0000313" key="7">
    <source>
        <dbReference type="Proteomes" id="UP000292886"/>
    </source>
</evidence>
<keyword evidence="3" id="KW-0788">Thiol protease</keyword>
<evidence type="ECO:0000256" key="1">
    <source>
        <dbReference type="ARBA" id="ARBA00022670"/>
    </source>
</evidence>
<dbReference type="NCBIfam" id="TIGR01076">
    <property type="entry name" value="sortase_fam"/>
    <property type="match status" value="1"/>
</dbReference>
<keyword evidence="5" id="KW-0812">Transmembrane</keyword>
<proteinExistence type="predicted"/>
<evidence type="ECO:0000256" key="4">
    <source>
        <dbReference type="PIRSR" id="PIRSR605754-1"/>
    </source>
</evidence>
<evidence type="ECO:0000256" key="5">
    <source>
        <dbReference type="SAM" id="Phobius"/>
    </source>
</evidence>
<keyword evidence="1" id="KW-0645">Protease</keyword>
<organism evidence="6 7">
    <name type="scientific">Periweissella cryptocerci</name>
    <dbReference type="NCBI Taxonomy" id="2506420"/>
    <lineage>
        <taxon>Bacteria</taxon>
        <taxon>Bacillati</taxon>
        <taxon>Bacillota</taxon>
        <taxon>Bacilli</taxon>
        <taxon>Lactobacillales</taxon>
        <taxon>Lactobacillaceae</taxon>
        <taxon>Periweissella</taxon>
    </lineage>
</organism>
<dbReference type="Proteomes" id="UP000292886">
    <property type="component" value="Chromosome"/>
</dbReference>
<dbReference type="KEGG" id="wei:EQG49_06130"/>
<evidence type="ECO:0000313" key="6">
    <source>
        <dbReference type="EMBL" id="QBO36066.1"/>
    </source>
</evidence>
<reference evidence="7" key="1">
    <citation type="submission" date="2019-03" db="EMBL/GenBank/DDBJ databases">
        <title>Weissella sp. 26KH-42 Genome sequencing.</title>
        <authorList>
            <person name="Heo J."/>
            <person name="Kim S.-J."/>
            <person name="Kim J.-S."/>
            <person name="Hong S.-B."/>
            <person name="Kwon S.-W."/>
        </authorList>
    </citation>
    <scope>NUCLEOTIDE SEQUENCE [LARGE SCALE GENOMIC DNA]</scope>
    <source>
        <strain evidence="7">26KH-42</strain>
    </source>
</reference>
<gene>
    <name evidence="6" type="ORF">EQG49_06130</name>
</gene>
<protein>
    <submittedName>
        <fullName evidence="6">Class A sortase</fullName>
    </submittedName>
</protein>
<dbReference type="InterPro" id="IPR042007">
    <property type="entry name" value="Sortase_A"/>
</dbReference>
<dbReference type="OrthoDB" id="1648028at2"/>
<evidence type="ECO:0000256" key="3">
    <source>
        <dbReference type="ARBA" id="ARBA00022807"/>
    </source>
</evidence>
<evidence type="ECO:0000256" key="2">
    <source>
        <dbReference type="ARBA" id="ARBA00022801"/>
    </source>
</evidence>
<keyword evidence="7" id="KW-1185">Reference proteome</keyword>
<dbReference type="AlphaFoldDB" id="A0A4P6YTQ2"/>
<dbReference type="Gene3D" id="2.40.260.10">
    <property type="entry name" value="Sortase"/>
    <property type="match status" value="1"/>
</dbReference>
<dbReference type="InterPro" id="IPR005754">
    <property type="entry name" value="Sortase"/>
</dbReference>
<feature type="transmembrane region" description="Helical" evidence="5">
    <location>
        <begin position="12"/>
        <end position="30"/>
    </location>
</feature>
<keyword evidence="2" id="KW-0378">Hydrolase</keyword>
<accession>A0A4P6YTQ2</accession>
<name>A0A4P6YTQ2_9LACO</name>
<keyword evidence="5" id="KW-1133">Transmembrane helix</keyword>
<dbReference type="GO" id="GO:0006508">
    <property type="term" value="P:proteolysis"/>
    <property type="evidence" value="ECO:0007669"/>
    <property type="project" value="UniProtKB-KW"/>
</dbReference>